<dbReference type="GO" id="GO:0006869">
    <property type="term" value="P:lipid transport"/>
    <property type="evidence" value="ECO:0007669"/>
    <property type="project" value="InterPro"/>
</dbReference>
<dbReference type="Pfam" id="PF04970">
    <property type="entry name" value="LRAT"/>
    <property type="match status" value="1"/>
</dbReference>
<feature type="domain" description="LRAT" evidence="3">
    <location>
        <begin position="209"/>
        <end position="276"/>
    </location>
</feature>
<dbReference type="Gene3D" id="3.90.1720.10">
    <property type="entry name" value="endopeptidase domain like (from Nostoc punctiforme)"/>
    <property type="match status" value="1"/>
</dbReference>
<reference evidence="4 5" key="1">
    <citation type="submission" date="2015-12" db="EMBL/GenBank/DDBJ databases">
        <title>The genome of Folsomia candida.</title>
        <authorList>
            <person name="Faddeeva A."/>
            <person name="Derks M.F."/>
            <person name="Anvar Y."/>
            <person name="Smit S."/>
            <person name="Van Straalen N."/>
            <person name="Roelofs D."/>
        </authorList>
    </citation>
    <scope>NUCLEOTIDE SEQUENCE [LARGE SCALE GENOMIC DNA]</scope>
    <source>
        <strain evidence="4 5">VU population</strain>
        <tissue evidence="4">Whole body</tissue>
    </source>
</reference>
<accession>A0A226CVI3</accession>
<keyword evidence="5" id="KW-1185">Reference proteome</keyword>
<evidence type="ECO:0000256" key="1">
    <source>
        <dbReference type="ARBA" id="ARBA00010090"/>
    </source>
</evidence>
<dbReference type="InterPro" id="IPR007053">
    <property type="entry name" value="LRAT_dom"/>
</dbReference>
<dbReference type="AlphaFoldDB" id="A0A226CVI3"/>
<organism evidence="4 5">
    <name type="scientific">Folsomia candida</name>
    <name type="common">Springtail</name>
    <dbReference type="NCBI Taxonomy" id="158441"/>
    <lineage>
        <taxon>Eukaryota</taxon>
        <taxon>Metazoa</taxon>
        <taxon>Ecdysozoa</taxon>
        <taxon>Arthropoda</taxon>
        <taxon>Hexapoda</taxon>
        <taxon>Collembola</taxon>
        <taxon>Entomobryomorpha</taxon>
        <taxon>Isotomoidea</taxon>
        <taxon>Isotomidae</taxon>
        <taxon>Proisotominae</taxon>
        <taxon>Folsomia</taxon>
    </lineage>
</organism>
<dbReference type="InterPro" id="IPR008405">
    <property type="entry name" value="ApoL"/>
</dbReference>
<keyword evidence="2" id="KW-0472">Membrane</keyword>
<comment type="caution">
    <text evidence="4">The sequence shown here is derived from an EMBL/GenBank/DDBJ whole genome shotgun (WGS) entry which is preliminary data.</text>
</comment>
<dbReference type="Proteomes" id="UP000198287">
    <property type="component" value="Unassembled WGS sequence"/>
</dbReference>
<keyword evidence="2" id="KW-1133">Transmembrane helix</keyword>
<protein>
    <submittedName>
        <fullName evidence="4">Phospholipid-metabolizing enzyme A-C1</fullName>
    </submittedName>
</protein>
<dbReference type="GO" id="GO:0042157">
    <property type="term" value="P:lipoprotein metabolic process"/>
    <property type="evidence" value="ECO:0007669"/>
    <property type="project" value="InterPro"/>
</dbReference>
<dbReference type="GO" id="GO:0005576">
    <property type="term" value="C:extracellular region"/>
    <property type="evidence" value="ECO:0007669"/>
    <property type="project" value="InterPro"/>
</dbReference>
<dbReference type="PANTHER" id="PTHR14096">
    <property type="entry name" value="APOLIPOPROTEIN L"/>
    <property type="match status" value="1"/>
</dbReference>
<dbReference type="GO" id="GO:0016020">
    <property type="term" value="C:membrane"/>
    <property type="evidence" value="ECO:0007669"/>
    <property type="project" value="TreeGrafter"/>
</dbReference>
<proteinExistence type="inferred from homology"/>
<sequence length="478" mass="53473">MDTEIRNIIIFLRNDYIPVVQRIFDKNTALLQSARLHGKNCLISSTVGTVAAAMGGTVAAVATAVATLGVAVVALPVMAVGTGVAIAGAATNLGTTLVDRLLEKDDKDEIQKLFEVLNKETLKFLKVVGILQEELGDYGKECFPNLYEFMDSVIEYCLPTDEDVTVDQLKEGDYIMRPLSDPVMQFLGTHHGICILDGSKLKVLDFWVDGVKLKEMKEFLKGEGLRELRRRNYHGLELPVSETVKRARKQLAHGSERKYSLANYNSEHFAMLLKLGWTRSQQVHRVAAASIGTRAAARTVFAASETFSAVRFISNFRILRGLGTVGKVVSKVGIATAATAPVFIGLDIAFLVYEFKRKKPNIEKLEAFDRSLERTLELLLNSLLELELFVALQRDAAQILSLRMKLSGTNIFIDEDLAPKERKMRSQLREFARNMKKEKPDLLFRCYKKRVKITTEGATTWYTINDSNQIVEDGKQMT</sequence>
<evidence type="ECO:0000259" key="3">
    <source>
        <dbReference type="Pfam" id="PF04970"/>
    </source>
</evidence>
<gene>
    <name evidence="4" type="ORF">Fcan01_28727</name>
</gene>
<evidence type="ECO:0000313" key="4">
    <source>
        <dbReference type="EMBL" id="OXA36508.1"/>
    </source>
</evidence>
<comment type="similarity">
    <text evidence="1">Belongs to the apolipoprotein L family.</text>
</comment>
<name>A0A226CVI3_FOLCA</name>
<evidence type="ECO:0000313" key="5">
    <source>
        <dbReference type="Proteomes" id="UP000198287"/>
    </source>
</evidence>
<evidence type="ECO:0000256" key="2">
    <source>
        <dbReference type="SAM" id="Phobius"/>
    </source>
</evidence>
<dbReference type="GO" id="GO:0008289">
    <property type="term" value="F:lipid binding"/>
    <property type="evidence" value="ECO:0007669"/>
    <property type="project" value="InterPro"/>
</dbReference>
<dbReference type="PANTHER" id="PTHR14096:SF28">
    <property type="entry name" value="APOLIPOPROTEIN L, 1-RELATED"/>
    <property type="match status" value="1"/>
</dbReference>
<keyword evidence="2" id="KW-0812">Transmembrane</keyword>
<dbReference type="EMBL" id="LNIX01000146">
    <property type="protein sequence ID" value="OXA36508.1"/>
    <property type="molecule type" value="Genomic_DNA"/>
</dbReference>
<feature type="transmembrane region" description="Helical" evidence="2">
    <location>
        <begin position="332"/>
        <end position="353"/>
    </location>
</feature>